<dbReference type="InterPro" id="IPR000515">
    <property type="entry name" value="MetI-like"/>
</dbReference>
<protein>
    <submittedName>
        <fullName evidence="11">Arabinogalactan oligomer / maltooligosaccharide transport system permease protein</fullName>
    </submittedName>
</protein>
<evidence type="ECO:0000313" key="11">
    <source>
        <dbReference type="EMBL" id="SDP54976.1"/>
    </source>
</evidence>
<dbReference type="RefSeq" id="WP_242873982.1">
    <property type="nucleotide sequence ID" value="NZ_FNJM01000007.1"/>
</dbReference>
<reference evidence="11 12" key="1">
    <citation type="submission" date="2016-10" db="EMBL/GenBank/DDBJ databases">
        <authorList>
            <person name="de Groot N.N."/>
        </authorList>
    </citation>
    <scope>NUCLEOTIDE SEQUENCE [LARGE SCALE GENOMIC DNA]</scope>
    <source>
        <strain evidence="11 12">DSM 12272</strain>
    </source>
</reference>
<feature type="transmembrane region" description="Helical" evidence="9">
    <location>
        <begin position="215"/>
        <end position="237"/>
    </location>
</feature>
<dbReference type="PANTHER" id="PTHR32243:SF50">
    <property type="entry name" value="MALTOSE_MALTODEXTRIN TRANSPORT SYSTEM PERMEASE PROTEIN MALG"/>
    <property type="match status" value="1"/>
</dbReference>
<evidence type="ECO:0000256" key="3">
    <source>
        <dbReference type="ARBA" id="ARBA00022448"/>
    </source>
</evidence>
<keyword evidence="12" id="KW-1185">Reference proteome</keyword>
<evidence type="ECO:0000313" key="12">
    <source>
        <dbReference type="Proteomes" id="UP000198597"/>
    </source>
</evidence>
<feature type="transmembrane region" description="Helical" evidence="9">
    <location>
        <begin position="136"/>
        <end position="161"/>
    </location>
</feature>
<keyword evidence="8 9" id="KW-0472">Membrane</keyword>
<evidence type="ECO:0000256" key="2">
    <source>
        <dbReference type="ARBA" id="ARBA00009047"/>
    </source>
</evidence>
<feature type="domain" description="ABC transmembrane type-1" evidence="10">
    <location>
        <begin position="99"/>
        <end position="295"/>
    </location>
</feature>
<evidence type="ECO:0000256" key="7">
    <source>
        <dbReference type="ARBA" id="ARBA00022989"/>
    </source>
</evidence>
<dbReference type="PROSITE" id="PS50928">
    <property type="entry name" value="ABC_TM1"/>
    <property type="match status" value="1"/>
</dbReference>
<dbReference type="STRING" id="94869.SAMN04488529_107123"/>
<sequence>MSMIETKKVKKPKIFKKRKKNNLYLSDKPPLNLGGKITLGVSYVFLIIWSIIVLAPIFQIAVSSFNGGQASRIIIGGEFIFSLKHFKLLFAETEYVRWVFNTLYISIATVIIVVVMVSFTGYAYSRYRFKGKKASLLTVMLVQTIPTFAGLTAFFTMSSIISDIVPVFSRQMMLILIYSGGGIAGNTIILKGYLDSISMELDDAAKIDGCSNMKIYRLIIMPIAKPMLSIIALWSFIGPFGDYMLPKILLNSSKDYTLAAGLRTLITDQRTLNEPAFAAGALLIAIPIVILFIVLQKQLVSGLSNGATKG</sequence>
<feature type="transmembrane region" description="Helical" evidence="9">
    <location>
        <begin position="276"/>
        <end position="295"/>
    </location>
</feature>
<feature type="transmembrane region" description="Helical" evidence="9">
    <location>
        <begin position="37"/>
        <end position="61"/>
    </location>
</feature>
<gene>
    <name evidence="11" type="ORF">SAMN04488529_107123</name>
</gene>
<keyword evidence="3 9" id="KW-0813">Transport</keyword>
<dbReference type="SUPFAM" id="SSF161098">
    <property type="entry name" value="MetI-like"/>
    <property type="match status" value="1"/>
</dbReference>
<comment type="subcellular location">
    <subcellularLocation>
        <location evidence="1 9">Cell membrane</location>
        <topology evidence="1 9">Multi-pass membrane protein</topology>
    </subcellularLocation>
</comment>
<dbReference type="AlphaFoldDB" id="A0A1H0TN49"/>
<feature type="transmembrane region" description="Helical" evidence="9">
    <location>
        <begin position="103"/>
        <end position="124"/>
    </location>
</feature>
<keyword evidence="6 9" id="KW-0812">Transmembrane</keyword>
<dbReference type="GO" id="GO:0015423">
    <property type="term" value="F:ABC-type maltose transporter activity"/>
    <property type="evidence" value="ECO:0007669"/>
    <property type="project" value="TreeGrafter"/>
</dbReference>
<evidence type="ECO:0000256" key="1">
    <source>
        <dbReference type="ARBA" id="ARBA00004651"/>
    </source>
</evidence>
<accession>A0A1H0TN49</accession>
<comment type="similarity">
    <text evidence="2">Belongs to the binding-protein-dependent transport system permease family. MalFG subfamily.</text>
</comment>
<dbReference type="Pfam" id="PF00528">
    <property type="entry name" value="BPD_transp_1"/>
    <property type="match status" value="1"/>
</dbReference>
<dbReference type="InterPro" id="IPR050901">
    <property type="entry name" value="BP-dep_ABC_trans_perm"/>
</dbReference>
<keyword evidence="5" id="KW-0762">Sugar transport</keyword>
<evidence type="ECO:0000259" key="10">
    <source>
        <dbReference type="PROSITE" id="PS50928"/>
    </source>
</evidence>
<dbReference type="CDD" id="cd06261">
    <property type="entry name" value="TM_PBP2"/>
    <property type="match status" value="1"/>
</dbReference>
<dbReference type="Gene3D" id="1.10.3720.10">
    <property type="entry name" value="MetI-like"/>
    <property type="match status" value="1"/>
</dbReference>
<evidence type="ECO:0000256" key="8">
    <source>
        <dbReference type="ARBA" id="ARBA00023136"/>
    </source>
</evidence>
<keyword evidence="7 9" id="KW-1133">Transmembrane helix</keyword>
<evidence type="ECO:0000256" key="5">
    <source>
        <dbReference type="ARBA" id="ARBA00022597"/>
    </source>
</evidence>
<feature type="transmembrane region" description="Helical" evidence="9">
    <location>
        <begin position="173"/>
        <end position="194"/>
    </location>
</feature>
<dbReference type="Proteomes" id="UP000198597">
    <property type="component" value="Unassembled WGS sequence"/>
</dbReference>
<dbReference type="EMBL" id="FNJM01000007">
    <property type="protein sequence ID" value="SDP54976.1"/>
    <property type="molecule type" value="Genomic_DNA"/>
</dbReference>
<evidence type="ECO:0000256" key="4">
    <source>
        <dbReference type="ARBA" id="ARBA00022475"/>
    </source>
</evidence>
<keyword evidence="4" id="KW-1003">Cell membrane</keyword>
<name>A0A1H0TN49_9CLOT</name>
<dbReference type="GO" id="GO:0042956">
    <property type="term" value="P:maltodextrin transmembrane transport"/>
    <property type="evidence" value="ECO:0007669"/>
    <property type="project" value="TreeGrafter"/>
</dbReference>
<organism evidence="11 12">
    <name type="scientific">Clostridium gasigenes</name>
    <dbReference type="NCBI Taxonomy" id="94869"/>
    <lineage>
        <taxon>Bacteria</taxon>
        <taxon>Bacillati</taxon>
        <taxon>Bacillota</taxon>
        <taxon>Clostridia</taxon>
        <taxon>Eubacteriales</taxon>
        <taxon>Clostridiaceae</taxon>
        <taxon>Clostridium</taxon>
    </lineage>
</organism>
<evidence type="ECO:0000256" key="9">
    <source>
        <dbReference type="RuleBase" id="RU363032"/>
    </source>
</evidence>
<proteinExistence type="inferred from homology"/>
<dbReference type="PANTHER" id="PTHR32243">
    <property type="entry name" value="MALTOSE TRANSPORT SYSTEM PERMEASE-RELATED"/>
    <property type="match status" value="1"/>
</dbReference>
<evidence type="ECO:0000256" key="6">
    <source>
        <dbReference type="ARBA" id="ARBA00022692"/>
    </source>
</evidence>
<dbReference type="InterPro" id="IPR035906">
    <property type="entry name" value="MetI-like_sf"/>
</dbReference>
<dbReference type="GO" id="GO:0005886">
    <property type="term" value="C:plasma membrane"/>
    <property type="evidence" value="ECO:0007669"/>
    <property type="project" value="UniProtKB-SubCell"/>
</dbReference>